<protein>
    <submittedName>
        <fullName evidence="8">Sigma-54 interaction domain-containing protein</fullName>
    </submittedName>
</protein>
<dbReference type="Gene3D" id="1.10.10.60">
    <property type="entry name" value="Homeodomain-like"/>
    <property type="match status" value="1"/>
</dbReference>
<evidence type="ECO:0000259" key="6">
    <source>
        <dbReference type="PROSITE" id="PS50045"/>
    </source>
</evidence>
<evidence type="ECO:0000256" key="2">
    <source>
        <dbReference type="ARBA" id="ARBA00022840"/>
    </source>
</evidence>
<feature type="domain" description="Sigma-54 factor interaction" evidence="6">
    <location>
        <begin position="138"/>
        <end position="366"/>
    </location>
</feature>
<accession>A0ABV9NSF9</accession>
<comment type="caution">
    <text evidence="8">The sequence shown here is derived from an EMBL/GenBank/DDBJ whole genome shotgun (WGS) entry which is preliminary data.</text>
</comment>
<dbReference type="InterPro" id="IPR025944">
    <property type="entry name" value="Sigma_54_int_dom_CS"/>
</dbReference>
<evidence type="ECO:0000256" key="1">
    <source>
        <dbReference type="ARBA" id="ARBA00022741"/>
    </source>
</evidence>
<keyword evidence="3" id="KW-0805">Transcription regulation</keyword>
<evidence type="ECO:0000313" key="8">
    <source>
        <dbReference type="EMBL" id="MFC4736202.1"/>
    </source>
</evidence>
<dbReference type="Proteomes" id="UP001595896">
    <property type="component" value="Unassembled WGS sequence"/>
</dbReference>
<keyword evidence="2" id="KW-0067">ATP-binding</keyword>
<dbReference type="CDD" id="cd00009">
    <property type="entry name" value="AAA"/>
    <property type="match status" value="1"/>
</dbReference>
<evidence type="ECO:0000256" key="5">
    <source>
        <dbReference type="ARBA" id="ARBA00023163"/>
    </source>
</evidence>
<dbReference type="SUPFAM" id="SSF52540">
    <property type="entry name" value="P-loop containing nucleoside triphosphate hydrolases"/>
    <property type="match status" value="1"/>
</dbReference>
<dbReference type="PROSITE" id="PS00676">
    <property type="entry name" value="SIGMA54_INTERACT_2"/>
    <property type="match status" value="1"/>
</dbReference>
<dbReference type="InterPro" id="IPR003593">
    <property type="entry name" value="AAA+_ATPase"/>
</dbReference>
<dbReference type="InterPro" id="IPR027417">
    <property type="entry name" value="P-loop_NTPase"/>
</dbReference>
<gene>
    <name evidence="8" type="ORF">ACFO4L_06330</name>
</gene>
<proteinExistence type="predicted"/>
<organism evidence="8 9">
    <name type="scientific">Bacillus daqingensis</name>
    <dbReference type="NCBI Taxonomy" id="872396"/>
    <lineage>
        <taxon>Bacteria</taxon>
        <taxon>Bacillati</taxon>
        <taxon>Bacillota</taxon>
        <taxon>Bacilli</taxon>
        <taxon>Bacillales</taxon>
        <taxon>Bacillaceae</taxon>
        <taxon>Bacillus</taxon>
    </lineage>
</organism>
<dbReference type="PANTHER" id="PTHR32071:SF74">
    <property type="entry name" value="TRANSCRIPTIONAL ACTIVATOR ROCR"/>
    <property type="match status" value="1"/>
</dbReference>
<dbReference type="InterPro" id="IPR000014">
    <property type="entry name" value="PAS"/>
</dbReference>
<keyword evidence="1" id="KW-0547">Nucleotide-binding</keyword>
<dbReference type="CDD" id="cd00130">
    <property type="entry name" value="PAS"/>
    <property type="match status" value="1"/>
</dbReference>
<keyword evidence="4" id="KW-0238">DNA-binding</keyword>
<dbReference type="Gene3D" id="3.30.450.20">
    <property type="entry name" value="PAS domain"/>
    <property type="match status" value="1"/>
</dbReference>
<dbReference type="PROSITE" id="PS00688">
    <property type="entry name" value="SIGMA54_INTERACT_3"/>
    <property type="match status" value="1"/>
</dbReference>
<dbReference type="InterPro" id="IPR009057">
    <property type="entry name" value="Homeodomain-like_sf"/>
</dbReference>
<dbReference type="InterPro" id="IPR035965">
    <property type="entry name" value="PAS-like_dom_sf"/>
</dbReference>
<dbReference type="NCBIfam" id="TIGR00229">
    <property type="entry name" value="sensory_box"/>
    <property type="match status" value="1"/>
</dbReference>
<dbReference type="PROSITE" id="PS00675">
    <property type="entry name" value="SIGMA54_INTERACT_1"/>
    <property type="match status" value="1"/>
</dbReference>
<keyword evidence="5" id="KW-0804">Transcription</keyword>
<feature type="domain" description="PAS" evidence="7">
    <location>
        <begin position="5"/>
        <end position="79"/>
    </location>
</feature>
<dbReference type="Pfam" id="PF13426">
    <property type="entry name" value="PAS_9"/>
    <property type="match status" value="1"/>
</dbReference>
<dbReference type="InterPro" id="IPR025662">
    <property type="entry name" value="Sigma_54_int_dom_ATP-bd_1"/>
</dbReference>
<evidence type="ECO:0000313" key="9">
    <source>
        <dbReference type="Proteomes" id="UP001595896"/>
    </source>
</evidence>
<dbReference type="SUPFAM" id="SSF46689">
    <property type="entry name" value="Homeodomain-like"/>
    <property type="match status" value="1"/>
</dbReference>
<dbReference type="PROSITE" id="PS50045">
    <property type="entry name" value="SIGMA54_INTERACT_4"/>
    <property type="match status" value="1"/>
</dbReference>
<dbReference type="SUPFAM" id="SSF55785">
    <property type="entry name" value="PYP-like sensor domain (PAS domain)"/>
    <property type="match status" value="1"/>
</dbReference>
<evidence type="ECO:0000259" key="7">
    <source>
        <dbReference type="PROSITE" id="PS50112"/>
    </source>
</evidence>
<dbReference type="Pfam" id="PF00158">
    <property type="entry name" value="Sigma54_activat"/>
    <property type="match status" value="1"/>
</dbReference>
<dbReference type="InterPro" id="IPR058031">
    <property type="entry name" value="AAA_lid_NorR"/>
</dbReference>
<dbReference type="InterPro" id="IPR002078">
    <property type="entry name" value="Sigma_54_int"/>
</dbReference>
<sequence>MLPEMPAVYKQLIDKLDAGIHIVDRNGQSLIYNEKMSQIEGMDKDEVLRKNIMDIFLFASEEDSRLLQALKHGRSFRSERQTYFTFKGKEITTVNDIFPIEVDGVRAGAVEIAEDITKLERMTRRKRQDNLRFTFERIVGESIQLKETVQRARQASRTASAVLLYGETGTGKELFAQSIHSESPRAAGPFIAQNCAALPESLIEGILFGSVKGAFTGASGQTGLFEQAAGGTLLLDEVNSLSTPMQAKLLRVIQEKTVRRLGGTKDVPVDVRIIAVLNEDPLTAMQQGRLRPDLYYRLSVVSLAVPPLRERPRDIPLLSNFFISLFNERFQLNVAGLSKETEALFNDYEWPGNVRELEHVIEGAMNIIHHAGSIEPHHLPGHMRLRMLKEDIRASEPAAFEQKPLKEHLEDSERTYLKETLRRTNGNVTRAANILGMSRQSLQYRLKKLQIYRSDTADS</sequence>
<name>A0ABV9NSF9_9BACI</name>
<dbReference type="PANTHER" id="PTHR32071">
    <property type="entry name" value="TRANSCRIPTIONAL REGULATORY PROTEIN"/>
    <property type="match status" value="1"/>
</dbReference>
<reference evidence="9" key="1">
    <citation type="journal article" date="2019" name="Int. J. Syst. Evol. Microbiol.">
        <title>The Global Catalogue of Microorganisms (GCM) 10K type strain sequencing project: providing services to taxonomists for standard genome sequencing and annotation.</title>
        <authorList>
            <consortium name="The Broad Institute Genomics Platform"/>
            <consortium name="The Broad Institute Genome Sequencing Center for Infectious Disease"/>
            <person name="Wu L."/>
            <person name="Ma J."/>
        </authorList>
    </citation>
    <scope>NUCLEOTIDE SEQUENCE [LARGE SCALE GENOMIC DNA]</scope>
    <source>
        <strain evidence="9">JCM 12165</strain>
    </source>
</reference>
<dbReference type="InterPro" id="IPR002197">
    <property type="entry name" value="HTH_Fis"/>
</dbReference>
<dbReference type="EMBL" id="JBHSGK010000004">
    <property type="protein sequence ID" value="MFC4736202.1"/>
    <property type="molecule type" value="Genomic_DNA"/>
</dbReference>
<dbReference type="InterPro" id="IPR025943">
    <property type="entry name" value="Sigma_54_int_dom_ATP-bd_2"/>
</dbReference>
<dbReference type="Pfam" id="PF25601">
    <property type="entry name" value="AAA_lid_14"/>
    <property type="match status" value="1"/>
</dbReference>
<dbReference type="PRINTS" id="PR01590">
    <property type="entry name" value="HTHFIS"/>
</dbReference>
<evidence type="ECO:0000256" key="4">
    <source>
        <dbReference type="ARBA" id="ARBA00023125"/>
    </source>
</evidence>
<dbReference type="RefSeq" id="WP_377908850.1">
    <property type="nucleotide sequence ID" value="NZ_JBHSGK010000004.1"/>
</dbReference>
<dbReference type="PROSITE" id="PS50112">
    <property type="entry name" value="PAS"/>
    <property type="match status" value="1"/>
</dbReference>
<dbReference type="Gene3D" id="3.40.50.300">
    <property type="entry name" value="P-loop containing nucleotide triphosphate hydrolases"/>
    <property type="match status" value="1"/>
</dbReference>
<dbReference type="Pfam" id="PF02954">
    <property type="entry name" value="HTH_8"/>
    <property type="match status" value="1"/>
</dbReference>
<keyword evidence="9" id="KW-1185">Reference proteome</keyword>
<dbReference type="Gene3D" id="1.10.8.60">
    <property type="match status" value="1"/>
</dbReference>
<evidence type="ECO:0000256" key="3">
    <source>
        <dbReference type="ARBA" id="ARBA00023015"/>
    </source>
</evidence>
<dbReference type="SMART" id="SM00382">
    <property type="entry name" value="AAA"/>
    <property type="match status" value="1"/>
</dbReference>